<protein>
    <submittedName>
        <fullName evidence="1">Uncharacterized protein</fullName>
    </submittedName>
</protein>
<dbReference type="AlphaFoldDB" id="F3G4P6"/>
<organism evidence="1 2">
    <name type="scientific">Pseudomonas syringae pv. pisi str. 1704B</name>
    <dbReference type="NCBI Taxonomy" id="629263"/>
    <lineage>
        <taxon>Bacteria</taxon>
        <taxon>Pseudomonadati</taxon>
        <taxon>Pseudomonadota</taxon>
        <taxon>Gammaproteobacteria</taxon>
        <taxon>Pseudomonadales</taxon>
        <taxon>Pseudomonadaceae</taxon>
        <taxon>Pseudomonas</taxon>
        <taxon>Pseudomonas syringae</taxon>
    </lineage>
</organism>
<sequence length="100" mass="11199">MPGSLAGMEVVRIGRAELGQKSIDDFDLRLTLAIQPMPYRAGRYAHPLSHLFLADFLGFHDLSCDFIPFSVHASNHTGCRVLSNIHNVMHRCVIKIQNVL</sequence>
<reference evidence="1 2" key="1">
    <citation type="journal article" date="2011" name="PLoS Pathog.">
        <title>Dynamic evolution of pathogenicity revealed by sequencing and comparative genomics of 19 Pseudomonas syringae isolates.</title>
        <authorList>
            <person name="Baltrus D.A."/>
            <person name="Nishimura M.T."/>
            <person name="Romanchuk A."/>
            <person name="Chang J.H."/>
            <person name="Mukhtar M.S."/>
            <person name="Cherkis K."/>
            <person name="Roach J."/>
            <person name="Grant S.R."/>
            <person name="Jones C.D."/>
            <person name="Dangl J.L."/>
        </authorList>
    </citation>
    <scope>NUCLEOTIDE SEQUENCE [LARGE SCALE GENOMIC DNA]</scope>
    <source>
        <strain evidence="1 2">1704B</strain>
    </source>
</reference>
<gene>
    <name evidence="1" type="ORF">PSYPI_06358</name>
</gene>
<comment type="caution">
    <text evidence="1">The sequence shown here is derived from an EMBL/GenBank/DDBJ whole genome shotgun (WGS) entry which is preliminary data.</text>
</comment>
<accession>F3G4P6</accession>
<keyword evidence="2" id="KW-1185">Reference proteome</keyword>
<dbReference type="HOGENOM" id="CLU_2303607_0_0_6"/>
<dbReference type="EMBL" id="AEAI01000306">
    <property type="protein sequence ID" value="EGH42046.1"/>
    <property type="molecule type" value="Genomic_DNA"/>
</dbReference>
<evidence type="ECO:0000313" key="1">
    <source>
        <dbReference type="EMBL" id="EGH42046.1"/>
    </source>
</evidence>
<dbReference type="BioCyc" id="PSYR629263:G11X0-1156-MONOMER"/>
<proteinExistence type="predicted"/>
<name>F3G4P6_PSESJ</name>
<dbReference type="Proteomes" id="UP000004986">
    <property type="component" value="Unassembled WGS sequence"/>
</dbReference>
<evidence type="ECO:0000313" key="2">
    <source>
        <dbReference type="Proteomes" id="UP000004986"/>
    </source>
</evidence>